<evidence type="ECO:0000313" key="2">
    <source>
        <dbReference type="EMBL" id="QEC47318.1"/>
    </source>
</evidence>
<keyword evidence="1" id="KW-0732">Signal</keyword>
<dbReference type="PROSITE" id="PS51257">
    <property type="entry name" value="PROKAR_LIPOPROTEIN"/>
    <property type="match status" value="1"/>
</dbReference>
<name>A0A5B8U2Y2_9ACTN</name>
<evidence type="ECO:0000313" key="3">
    <source>
        <dbReference type="Proteomes" id="UP000321805"/>
    </source>
</evidence>
<evidence type="ECO:0000256" key="1">
    <source>
        <dbReference type="SAM" id="SignalP"/>
    </source>
</evidence>
<dbReference type="RefSeq" id="WP_146917636.1">
    <property type="nucleotide sequence ID" value="NZ_CP042430.1"/>
</dbReference>
<gene>
    <name evidence="2" type="ORF">FSW04_06780</name>
</gene>
<dbReference type="AlphaFoldDB" id="A0A5B8U2Y2"/>
<dbReference type="KEGG" id="bsol:FSW04_06780"/>
<proteinExistence type="predicted"/>
<feature type="signal peptide" evidence="1">
    <location>
        <begin position="1"/>
        <end position="17"/>
    </location>
</feature>
<organism evidence="2 3">
    <name type="scientific">Baekduia soli</name>
    <dbReference type="NCBI Taxonomy" id="496014"/>
    <lineage>
        <taxon>Bacteria</taxon>
        <taxon>Bacillati</taxon>
        <taxon>Actinomycetota</taxon>
        <taxon>Thermoleophilia</taxon>
        <taxon>Solirubrobacterales</taxon>
        <taxon>Baekduiaceae</taxon>
        <taxon>Baekduia</taxon>
    </lineage>
</organism>
<keyword evidence="3" id="KW-1185">Reference proteome</keyword>
<protein>
    <recommendedName>
        <fullName evidence="4">Lipoprotein</fullName>
    </recommendedName>
</protein>
<dbReference type="EMBL" id="CP042430">
    <property type="protein sequence ID" value="QEC47318.1"/>
    <property type="molecule type" value="Genomic_DNA"/>
</dbReference>
<evidence type="ECO:0008006" key="4">
    <source>
        <dbReference type="Google" id="ProtNLM"/>
    </source>
</evidence>
<dbReference type="Proteomes" id="UP000321805">
    <property type="component" value="Chromosome"/>
</dbReference>
<feature type="chain" id="PRO_5039247312" description="Lipoprotein" evidence="1">
    <location>
        <begin position="18"/>
        <end position="154"/>
    </location>
</feature>
<dbReference type="OrthoDB" id="5244370at2"/>
<reference evidence="2 3" key="1">
    <citation type="journal article" date="2018" name="J. Microbiol.">
        <title>Baekduia soli gen. nov., sp. nov., a novel bacterium isolated from the soil of Baekdu Mountain and proposal of a novel family name, Baekduiaceae fam. nov.</title>
        <authorList>
            <person name="An D.S."/>
            <person name="Siddiqi M.Z."/>
            <person name="Kim K.H."/>
            <person name="Yu H.S."/>
            <person name="Im W.T."/>
        </authorList>
    </citation>
    <scope>NUCLEOTIDE SEQUENCE [LARGE SCALE GENOMIC DNA]</scope>
    <source>
        <strain evidence="2 3">BR7-21</strain>
    </source>
</reference>
<accession>A0A5B8U2Y2</accession>
<sequence>MRAPAATMLAVLLAVLAAGCGGGGGSRERTDYVQALNRAQSGLAQRFGALGRRITPTSTPAQDARTLGAYEGAVRVAIADLRSVRPPSDLRDLHARLVAGVAEYGAALRRARAELRGTDPQKILAAQGRLRTTIADAGRRLNATIQAINGRLES</sequence>